<protein>
    <recommendedName>
        <fullName evidence="9">Apoptogenic protein 1, mitochondrial</fullName>
    </recommendedName>
</protein>
<proteinExistence type="inferred from homology"/>
<dbReference type="Proteomes" id="UP001634394">
    <property type="component" value="Unassembled WGS sequence"/>
</dbReference>
<evidence type="ECO:0000313" key="7">
    <source>
        <dbReference type="EMBL" id="KAL3873067.1"/>
    </source>
</evidence>
<evidence type="ECO:0000256" key="6">
    <source>
        <dbReference type="ARBA" id="ARBA00023136"/>
    </source>
</evidence>
<dbReference type="EMBL" id="JBJQND010000006">
    <property type="protein sequence ID" value="KAL3873067.1"/>
    <property type="molecule type" value="Genomic_DNA"/>
</dbReference>
<organism evidence="7 8">
    <name type="scientific">Sinanodonta woodiana</name>
    <name type="common">Chinese pond mussel</name>
    <name type="synonym">Anodonta woodiana</name>
    <dbReference type="NCBI Taxonomy" id="1069815"/>
    <lineage>
        <taxon>Eukaryota</taxon>
        <taxon>Metazoa</taxon>
        <taxon>Spiralia</taxon>
        <taxon>Lophotrochozoa</taxon>
        <taxon>Mollusca</taxon>
        <taxon>Bivalvia</taxon>
        <taxon>Autobranchia</taxon>
        <taxon>Heteroconchia</taxon>
        <taxon>Palaeoheterodonta</taxon>
        <taxon>Unionida</taxon>
        <taxon>Unionoidea</taxon>
        <taxon>Unionidae</taxon>
        <taxon>Unioninae</taxon>
        <taxon>Sinanodonta</taxon>
    </lineage>
</organism>
<evidence type="ECO:0000256" key="1">
    <source>
        <dbReference type="ARBA" id="ARBA00004443"/>
    </source>
</evidence>
<accession>A0ABD3WK18</accession>
<evidence type="ECO:0000256" key="3">
    <source>
        <dbReference type="ARBA" id="ARBA00022792"/>
    </source>
</evidence>
<comment type="similarity">
    <text evidence="2">Belongs to the COA8 family.</text>
</comment>
<keyword evidence="6" id="KW-0472">Membrane</keyword>
<dbReference type="Pfam" id="PF10231">
    <property type="entry name" value="COA8"/>
    <property type="match status" value="1"/>
</dbReference>
<evidence type="ECO:0000256" key="2">
    <source>
        <dbReference type="ARBA" id="ARBA00005453"/>
    </source>
</evidence>
<keyword evidence="3" id="KW-0999">Mitochondrion inner membrane</keyword>
<keyword evidence="4" id="KW-0809">Transit peptide</keyword>
<sequence>MAVRVTSQRCSASFITLRRYNGQLAGKDIAQTACEKSAVSKPSTEARQNNRKYDWIGPPDPVSNIRQVHFKVSENEAPHEKRLREERAKVQEWSHRFWKKHNTSFVQLKGEFIKQKLAEKSASRETTVTNITLTPDEMSEFYKKFLDDNYQAHKNYNWEWYKKNISLTWLTLKVNLLNIITRRNKGNK</sequence>
<dbReference type="GO" id="GO:0005743">
    <property type="term" value="C:mitochondrial inner membrane"/>
    <property type="evidence" value="ECO:0007669"/>
    <property type="project" value="UniProtKB-SubCell"/>
</dbReference>
<keyword evidence="5" id="KW-0496">Mitochondrion</keyword>
<evidence type="ECO:0000256" key="5">
    <source>
        <dbReference type="ARBA" id="ARBA00023128"/>
    </source>
</evidence>
<name>A0ABD3WK18_SINWO</name>
<reference evidence="7 8" key="1">
    <citation type="submission" date="2024-11" db="EMBL/GenBank/DDBJ databases">
        <title>Chromosome-level genome assembly of the freshwater bivalve Anodonta woodiana.</title>
        <authorList>
            <person name="Chen X."/>
        </authorList>
    </citation>
    <scope>NUCLEOTIDE SEQUENCE [LARGE SCALE GENOMIC DNA]</scope>
    <source>
        <strain evidence="7">MN2024</strain>
        <tissue evidence="7">Gills</tissue>
    </source>
</reference>
<dbReference type="AlphaFoldDB" id="A0ABD3WK18"/>
<dbReference type="PANTHER" id="PTHR31107:SF2">
    <property type="entry name" value="CYTOCHROME C OXIDASE ASSEMBLY FACTOR 8"/>
    <property type="match status" value="1"/>
</dbReference>
<evidence type="ECO:0000313" key="8">
    <source>
        <dbReference type="Proteomes" id="UP001634394"/>
    </source>
</evidence>
<evidence type="ECO:0008006" key="9">
    <source>
        <dbReference type="Google" id="ProtNLM"/>
    </source>
</evidence>
<evidence type="ECO:0000256" key="4">
    <source>
        <dbReference type="ARBA" id="ARBA00022946"/>
    </source>
</evidence>
<comment type="caution">
    <text evidence="7">The sequence shown here is derived from an EMBL/GenBank/DDBJ whole genome shotgun (WGS) entry which is preliminary data.</text>
</comment>
<dbReference type="InterPro" id="IPR018796">
    <property type="entry name" value="COA8"/>
</dbReference>
<keyword evidence="8" id="KW-1185">Reference proteome</keyword>
<dbReference type="PANTHER" id="PTHR31107">
    <property type="entry name" value="APOPTOGENIC PROTEIN 1, MITOCHONDRIAL"/>
    <property type="match status" value="1"/>
</dbReference>
<comment type="subcellular location">
    <subcellularLocation>
        <location evidence="1">Mitochondrion inner membrane</location>
        <topology evidence="1">Peripheral membrane protein</topology>
        <orientation evidence="1">Matrix side</orientation>
    </subcellularLocation>
</comment>
<gene>
    <name evidence="7" type="ORF">ACJMK2_036226</name>
</gene>